<dbReference type="SUPFAM" id="SSF54364">
    <property type="entry name" value="Translation initiation factor IF3, N-terminal domain"/>
    <property type="match status" value="1"/>
</dbReference>
<comment type="similarity">
    <text evidence="1">Belongs to the IF-3 family.</text>
</comment>
<comment type="caution">
    <text evidence="7">The sequence shown here is derived from an EMBL/GenBank/DDBJ whole genome shotgun (WGS) entry which is preliminary data.</text>
</comment>
<name>A0A2H0DYA4_9BACT</name>
<feature type="domain" description="Translation initiation factor 3 C-terminal" evidence="5">
    <location>
        <begin position="91"/>
        <end position="175"/>
    </location>
</feature>
<evidence type="ECO:0000313" key="7">
    <source>
        <dbReference type="EMBL" id="PIP87153.1"/>
    </source>
</evidence>
<dbReference type="GO" id="GO:0016020">
    <property type="term" value="C:membrane"/>
    <property type="evidence" value="ECO:0007669"/>
    <property type="project" value="TreeGrafter"/>
</dbReference>
<dbReference type="GO" id="GO:0003743">
    <property type="term" value="F:translation initiation factor activity"/>
    <property type="evidence" value="ECO:0007669"/>
    <property type="project" value="UniProtKB-UniRule"/>
</dbReference>
<dbReference type="Pfam" id="PF00707">
    <property type="entry name" value="IF3_C"/>
    <property type="match status" value="1"/>
</dbReference>
<dbReference type="SUPFAM" id="SSF55200">
    <property type="entry name" value="Translation initiation factor IF3, C-terminal domain"/>
    <property type="match status" value="1"/>
</dbReference>
<dbReference type="AlphaFoldDB" id="A0A2H0DYA4"/>
<dbReference type="GO" id="GO:0043022">
    <property type="term" value="F:ribosome binding"/>
    <property type="evidence" value="ECO:0007669"/>
    <property type="project" value="TreeGrafter"/>
</dbReference>
<dbReference type="InterPro" id="IPR001288">
    <property type="entry name" value="Translation_initiation_fac_3"/>
</dbReference>
<dbReference type="Pfam" id="PF05198">
    <property type="entry name" value="IF3_N"/>
    <property type="match status" value="1"/>
</dbReference>
<evidence type="ECO:0000313" key="8">
    <source>
        <dbReference type="Proteomes" id="UP000231143"/>
    </source>
</evidence>
<dbReference type="PANTHER" id="PTHR10938">
    <property type="entry name" value="TRANSLATION INITIATION FACTOR IF-3"/>
    <property type="match status" value="1"/>
</dbReference>
<protein>
    <recommendedName>
        <fullName evidence="4">Translation initiation factor IF-3</fullName>
    </recommendedName>
</protein>
<dbReference type="PANTHER" id="PTHR10938:SF0">
    <property type="entry name" value="TRANSLATION INITIATION FACTOR IF-3, MITOCHONDRIAL"/>
    <property type="match status" value="1"/>
</dbReference>
<proteinExistence type="inferred from homology"/>
<evidence type="ECO:0000256" key="1">
    <source>
        <dbReference type="ARBA" id="ARBA00005439"/>
    </source>
</evidence>
<feature type="domain" description="Translation initiation factor 3 N-terminal" evidence="6">
    <location>
        <begin position="15"/>
        <end position="82"/>
    </location>
</feature>
<keyword evidence="2 7" id="KW-0396">Initiation factor</keyword>
<evidence type="ECO:0000259" key="6">
    <source>
        <dbReference type="Pfam" id="PF05198"/>
    </source>
</evidence>
<sequence length="179" mass="20547">MLNNNKYIKKDVVRINERIRSSEVRVVAQNGDNMGIMDTKAAIELAKERGLDLIEISPNAKPPIAKITDYGKFQYDQKKKLSAQKAKAHNVEVKSVQIKVATGEHDLNLKAGRASFWLREGHRVKVELFLKGRTKYMEKVFLNERLERLLKLITEDYSIADRPKNNPKGIYVILEKGKK</sequence>
<evidence type="ECO:0000256" key="3">
    <source>
        <dbReference type="ARBA" id="ARBA00022917"/>
    </source>
</evidence>
<dbReference type="Gene3D" id="3.10.20.80">
    <property type="entry name" value="Translation initiation factor 3 (IF-3), N-terminal domain"/>
    <property type="match status" value="1"/>
</dbReference>
<dbReference type="Gene3D" id="3.30.110.10">
    <property type="entry name" value="Translation initiation factor 3 (IF-3), C-terminal domain"/>
    <property type="match status" value="1"/>
</dbReference>
<dbReference type="Proteomes" id="UP000231143">
    <property type="component" value="Unassembled WGS sequence"/>
</dbReference>
<reference evidence="7 8" key="1">
    <citation type="submission" date="2017-09" db="EMBL/GenBank/DDBJ databases">
        <title>Depth-based differentiation of microbial function through sediment-hosted aquifers and enrichment of novel symbionts in the deep terrestrial subsurface.</title>
        <authorList>
            <person name="Probst A.J."/>
            <person name="Ladd B."/>
            <person name="Jarett J.K."/>
            <person name="Geller-Mcgrath D.E."/>
            <person name="Sieber C.M."/>
            <person name="Emerson J.B."/>
            <person name="Anantharaman K."/>
            <person name="Thomas B.C."/>
            <person name="Malmstrom R."/>
            <person name="Stieglmeier M."/>
            <person name="Klingl A."/>
            <person name="Woyke T."/>
            <person name="Ryan C.M."/>
            <person name="Banfield J.F."/>
        </authorList>
    </citation>
    <scope>NUCLEOTIDE SEQUENCE [LARGE SCALE GENOMIC DNA]</scope>
    <source>
        <strain evidence="7">CG22_combo_CG10-13_8_21_14_all_36_13</strain>
    </source>
</reference>
<dbReference type="EMBL" id="PCTT01000023">
    <property type="protein sequence ID" value="PIP87153.1"/>
    <property type="molecule type" value="Genomic_DNA"/>
</dbReference>
<gene>
    <name evidence="7" type="ORF">COW81_01900</name>
</gene>
<dbReference type="NCBIfam" id="TIGR00168">
    <property type="entry name" value="infC"/>
    <property type="match status" value="1"/>
</dbReference>
<evidence type="ECO:0000256" key="4">
    <source>
        <dbReference type="NCBIfam" id="TIGR00168"/>
    </source>
</evidence>
<dbReference type="FunFam" id="3.10.20.80:FF:000001">
    <property type="entry name" value="Translation initiation factor IF-3"/>
    <property type="match status" value="1"/>
</dbReference>
<accession>A0A2H0DYA4</accession>
<keyword evidence="3" id="KW-0648">Protein biosynthesis</keyword>
<dbReference type="InterPro" id="IPR036787">
    <property type="entry name" value="T_IF-3_N_sf"/>
</dbReference>
<dbReference type="InterPro" id="IPR019815">
    <property type="entry name" value="Translation_initiation_fac_3_C"/>
</dbReference>
<dbReference type="GO" id="GO:0005829">
    <property type="term" value="C:cytosol"/>
    <property type="evidence" value="ECO:0007669"/>
    <property type="project" value="TreeGrafter"/>
</dbReference>
<dbReference type="InterPro" id="IPR036788">
    <property type="entry name" value="T_IF-3_C_sf"/>
</dbReference>
<evidence type="ECO:0000259" key="5">
    <source>
        <dbReference type="Pfam" id="PF00707"/>
    </source>
</evidence>
<dbReference type="GO" id="GO:0032790">
    <property type="term" value="P:ribosome disassembly"/>
    <property type="evidence" value="ECO:0007669"/>
    <property type="project" value="TreeGrafter"/>
</dbReference>
<evidence type="ECO:0000256" key="2">
    <source>
        <dbReference type="ARBA" id="ARBA00022540"/>
    </source>
</evidence>
<dbReference type="InterPro" id="IPR019814">
    <property type="entry name" value="Translation_initiation_fac_3_N"/>
</dbReference>
<organism evidence="7 8">
    <name type="scientific">Candidatus Campbellbacteria bacterium CG22_combo_CG10-13_8_21_14_all_36_13</name>
    <dbReference type="NCBI Taxonomy" id="1974529"/>
    <lineage>
        <taxon>Bacteria</taxon>
        <taxon>Candidatus Campbelliibacteriota</taxon>
    </lineage>
</organism>